<dbReference type="InterPro" id="IPR050706">
    <property type="entry name" value="Cyclic-di-GMP_PDE-like"/>
</dbReference>
<dbReference type="Gene3D" id="3.40.50.2300">
    <property type="match status" value="1"/>
</dbReference>
<dbReference type="Gene3D" id="3.30.450.20">
    <property type="entry name" value="PAS domain"/>
    <property type="match status" value="1"/>
</dbReference>
<dbReference type="PATRIC" id="fig|1121015.4.peg.146"/>
<dbReference type="Gene3D" id="3.20.20.450">
    <property type="entry name" value="EAL domain"/>
    <property type="match status" value="1"/>
</dbReference>
<evidence type="ECO:0000259" key="3">
    <source>
        <dbReference type="PROSITE" id="PS50883"/>
    </source>
</evidence>
<dbReference type="PANTHER" id="PTHR33121:SF79">
    <property type="entry name" value="CYCLIC DI-GMP PHOSPHODIESTERASE PDED-RELATED"/>
    <property type="match status" value="1"/>
</dbReference>
<dbReference type="SUPFAM" id="SSF52172">
    <property type="entry name" value="CheY-like"/>
    <property type="match status" value="1"/>
</dbReference>
<dbReference type="NCBIfam" id="TIGR00229">
    <property type="entry name" value="sensory_box"/>
    <property type="match status" value="1"/>
</dbReference>
<protein>
    <recommendedName>
        <fullName evidence="7">PAS domain S-box protein</fullName>
    </recommendedName>
</protein>
<dbReference type="STRING" id="1121015.GCA_000420545_01092"/>
<reference evidence="5 6" key="1">
    <citation type="submission" date="2013-09" db="EMBL/GenBank/DDBJ databases">
        <title>Genome sequencing of Arenimonas oryziterrae.</title>
        <authorList>
            <person name="Chen F."/>
            <person name="Wang G."/>
        </authorList>
    </citation>
    <scope>NUCLEOTIDE SEQUENCE [LARGE SCALE GENOMIC DNA]</scope>
    <source>
        <strain evidence="5 6">YC6267</strain>
    </source>
</reference>
<evidence type="ECO:0000256" key="1">
    <source>
        <dbReference type="PROSITE-ProRule" id="PRU00169"/>
    </source>
</evidence>
<dbReference type="InterPro" id="IPR000160">
    <property type="entry name" value="GGDEF_dom"/>
</dbReference>
<dbReference type="Pfam" id="PF00989">
    <property type="entry name" value="PAS"/>
    <property type="match status" value="1"/>
</dbReference>
<feature type="domain" description="GGDEF" evidence="4">
    <location>
        <begin position="299"/>
        <end position="432"/>
    </location>
</feature>
<name>A0A091BJQ1_9GAMM</name>
<dbReference type="EMBL" id="AVCI01000001">
    <property type="protein sequence ID" value="KFN44565.1"/>
    <property type="molecule type" value="Genomic_DNA"/>
</dbReference>
<dbReference type="SMART" id="SM00267">
    <property type="entry name" value="GGDEF"/>
    <property type="match status" value="1"/>
</dbReference>
<dbReference type="InterPro" id="IPR035965">
    <property type="entry name" value="PAS-like_dom_sf"/>
</dbReference>
<dbReference type="PROSITE" id="PS50110">
    <property type="entry name" value="RESPONSE_REGULATORY"/>
    <property type="match status" value="1"/>
</dbReference>
<dbReference type="InterPro" id="IPR000014">
    <property type="entry name" value="PAS"/>
</dbReference>
<evidence type="ECO:0000259" key="4">
    <source>
        <dbReference type="PROSITE" id="PS50887"/>
    </source>
</evidence>
<evidence type="ECO:0000259" key="2">
    <source>
        <dbReference type="PROSITE" id="PS50110"/>
    </source>
</evidence>
<organism evidence="5 6">
    <name type="scientific">Arenimonas oryziterrae DSM 21050 = YC6267</name>
    <dbReference type="NCBI Taxonomy" id="1121015"/>
    <lineage>
        <taxon>Bacteria</taxon>
        <taxon>Pseudomonadati</taxon>
        <taxon>Pseudomonadota</taxon>
        <taxon>Gammaproteobacteria</taxon>
        <taxon>Lysobacterales</taxon>
        <taxon>Lysobacteraceae</taxon>
        <taxon>Arenimonas</taxon>
    </lineage>
</organism>
<evidence type="ECO:0000313" key="6">
    <source>
        <dbReference type="Proteomes" id="UP000029385"/>
    </source>
</evidence>
<dbReference type="GO" id="GO:0071111">
    <property type="term" value="F:cyclic-guanylate-specific phosphodiesterase activity"/>
    <property type="evidence" value="ECO:0007669"/>
    <property type="project" value="InterPro"/>
</dbReference>
<dbReference type="CDD" id="cd01948">
    <property type="entry name" value="EAL"/>
    <property type="match status" value="1"/>
</dbReference>
<dbReference type="CDD" id="cd00130">
    <property type="entry name" value="PAS"/>
    <property type="match status" value="1"/>
</dbReference>
<dbReference type="NCBIfam" id="TIGR00254">
    <property type="entry name" value="GGDEF"/>
    <property type="match status" value="1"/>
</dbReference>
<dbReference type="SUPFAM" id="SSF55785">
    <property type="entry name" value="PYP-like sensor domain (PAS domain)"/>
    <property type="match status" value="1"/>
</dbReference>
<dbReference type="PANTHER" id="PTHR33121">
    <property type="entry name" value="CYCLIC DI-GMP PHOSPHODIESTERASE PDEF"/>
    <property type="match status" value="1"/>
</dbReference>
<dbReference type="RefSeq" id="WP_022968734.1">
    <property type="nucleotide sequence ID" value="NZ_ATVD01000002.1"/>
</dbReference>
<comment type="caution">
    <text evidence="5">The sequence shown here is derived from an EMBL/GenBank/DDBJ whole genome shotgun (WGS) entry which is preliminary data.</text>
</comment>
<dbReference type="InterPro" id="IPR043128">
    <property type="entry name" value="Rev_trsase/Diguanyl_cyclase"/>
</dbReference>
<evidence type="ECO:0000313" key="5">
    <source>
        <dbReference type="EMBL" id="KFN44565.1"/>
    </source>
</evidence>
<dbReference type="InterPro" id="IPR001633">
    <property type="entry name" value="EAL_dom"/>
</dbReference>
<dbReference type="PROSITE" id="PS50887">
    <property type="entry name" value="GGDEF"/>
    <property type="match status" value="1"/>
</dbReference>
<dbReference type="Pfam" id="PF00990">
    <property type="entry name" value="GGDEF"/>
    <property type="match status" value="1"/>
</dbReference>
<dbReference type="CDD" id="cd00156">
    <property type="entry name" value="REC"/>
    <property type="match status" value="1"/>
</dbReference>
<feature type="domain" description="Response regulatory" evidence="2">
    <location>
        <begin position="9"/>
        <end position="125"/>
    </location>
</feature>
<dbReference type="Gene3D" id="3.30.70.270">
    <property type="match status" value="1"/>
</dbReference>
<dbReference type="OrthoDB" id="7052318at2"/>
<dbReference type="Proteomes" id="UP000029385">
    <property type="component" value="Unassembled WGS sequence"/>
</dbReference>
<dbReference type="GO" id="GO:0006355">
    <property type="term" value="P:regulation of DNA-templated transcription"/>
    <property type="evidence" value="ECO:0007669"/>
    <property type="project" value="InterPro"/>
</dbReference>
<accession>A0A091BJQ1</accession>
<dbReference type="CDD" id="cd01949">
    <property type="entry name" value="GGDEF"/>
    <property type="match status" value="1"/>
</dbReference>
<dbReference type="AlphaFoldDB" id="A0A091BJQ1"/>
<dbReference type="SUPFAM" id="SSF55073">
    <property type="entry name" value="Nucleotide cyclase"/>
    <property type="match status" value="1"/>
</dbReference>
<dbReference type="eggNOG" id="COG3706">
    <property type="taxonomic scope" value="Bacteria"/>
</dbReference>
<dbReference type="eggNOG" id="COG2199">
    <property type="taxonomic scope" value="Bacteria"/>
</dbReference>
<dbReference type="Pfam" id="PF00563">
    <property type="entry name" value="EAL"/>
    <property type="match status" value="1"/>
</dbReference>
<dbReference type="InterPro" id="IPR035919">
    <property type="entry name" value="EAL_sf"/>
</dbReference>
<feature type="domain" description="EAL" evidence="3">
    <location>
        <begin position="443"/>
        <end position="691"/>
    </location>
</feature>
<keyword evidence="6" id="KW-1185">Reference proteome</keyword>
<dbReference type="SUPFAM" id="SSF141868">
    <property type="entry name" value="EAL domain-like"/>
    <property type="match status" value="1"/>
</dbReference>
<proteinExistence type="predicted"/>
<dbReference type="InterPro" id="IPR029787">
    <property type="entry name" value="Nucleotide_cyclase"/>
</dbReference>
<dbReference type="eggNOG" id="COG2200">
    <property type="taxonomic scope" value="Bacteria"/>
</dbReference>
<sequence>MAQQDAVIRLLLVEDQLEDAEHLISMLRNGGMAIRPQRPESSDELDALLANQSIDVVLAGYTAKYIDFTSVAKRVEATGKDIPVLASTVALDEATVLGAIAAGARDVALRTKPEHVQFVVRNEFNALLARRGLRHIEAALRETERRCDALISSSRDPIAYVHEGMHIRANQAYLEMFGFEGFDEIEGLSVLDLIAPANADTFKQLLKKISKGEAPPRQLEIGAQRVDGSKFDAVMEFTPATYEGESCLQIVFRQQTVDANMAAELDNLRQRDPLTSLYNRQYFMTEVETAVAAAADGKGKQSLLLVEPDNYEARVDEIGLALADDLLKEIAKRLSANLEGEPVVARFSDHTFAVLCHDHDHKQTQAQAERIRAAFDGHVLDLGKQSITMTVSIGGVQIGEKIASVPQVLGKSNQCLQSAEGVGGNRIEIFDPAARDRAEEERLQAWVQRIKEALSEDQFVLNFQPMISLTGDPAENYEVLVRMKAPSGEIVSPDQFMPIAEEHGLLTDIDRWVIGRTIALLAERKKADKDTTLYVKLTPASLAEGDLHNFISTQLKANGVTGDKLVLQLPESKIYTHLRPLQAFQKIVGAFGVRLCLEQFGTSLNSFQMLSHFDPAILKIDRSFILELAKNADSQKKVREFAEEARKRGKMTIAEFVSDAGSMTVLFSIGVDLVQGNFLAPPAPTMNYEFG</sequence>
<comment type="caution">
    <text evidence="1">Lacks conserved residue(s) required for the propagation of feature annotation.</text>
</comment>
<dbReference type="InterPro" id="IPR011006">
    <property type="entry name" value="CheY-like_superfamily"/>
</dbReference>
<dbReference type="PROSITE" id="PS50883">
    <property type="entry name" value="EAL"/>
    <property type="match status" value="1"/>
</dbReference>
<dbReference type="GO" id="GO:0000160">
    <property type="term" value="P:phosphorelay signal transduction system"/>
    <property type="evidence" value="ECO:0007669"/>
    <property type="project" value="InterPro"/>
</dbReference>
<dbReference type="SMART" id="SM00052">
    <property type="entry name" value="EAL"/>
    <property type="match status" value="1"/>
</dbReference>
<gene>
    <name evidence="5" type="ORF">N789_00730</name>
</gene>
<dbReference type="InterPro" id="IPR001789">
    <property type="entry name" value="Sig_transdc_resp-reg_receiver"/>
</dbReference>
<dbReference type="InterPro" id="IPR013767">
    <property type="entry name" value="PAS_fold"/>
</dbReference>
<evidence type="ECO:0008006" key="7">
    <source>
        <dbReference type="Google" id="ProtNLM"/>
    </source>
</evidence>